<evidence type="ECO:0000259" key="2">
    <source>
        <dbReference type="Pfam" id="PF13399"/>
    </source>
</evidence>
<keyword evidence="1" id="KW-1133">Transmembrane helix</keyword>
<dbReference type="EMBL" id="CP110615">
    <property type="protein sequence ID" value="UZJ25900.1"/>
    <property type="molecule type" value="Genomic_DNA"/>
</dbReference>
<dbReference type="InterPro" id="IPR027381">
    <property type="entry name" value="LytR/CpsA/Psr_C"/>
</dbReference>
<evidence type="ECO:0000256" key="1">
    <source>
        <dbReference type="SAM" id="Phobius"/>
    </source>
</evidence>
<keyword evidence="1" id="KW-0472">Membrane</keyword>
<reference evidence="3" key="1">
    <citation type="submission" date="2022-10" db="EMBL/GenBank/DDBJ databases">
        <title>Rhodococcus sp.75.</title>
        <authorList>
            <person name="Sun M."/>
        </authorList>
    </citation>
    <scope>NUCLEOTIDE SEQUENCE</scope>
    <source>
        <strain evidence="3">75</strain>
    </source>
</reference>
<keyword evidence="1" id="KW-0812">Transmembrane</keyword>
<feature type="domain" description="LytR/CpsA/Psr regulator C-terminal" evidence="2">
    <location>
        <begin position="95"/>
        <end position="188"/>
    </location>
</feature>
<dbReference type="Proteomes" id="UP001164965">
    <property type="component" value="Chromosome"/>
</dbReference>
<sequence length="228" mass="22892">MTTSEETATGRGGYRRRRRLPALVLLLVLAVVVGVVWRQVLGSEATVAGASACPAPPTPSASSDPAVPAAAAPVVGTTVNRTTLEATAPAAPRDTSVRVLNANGQRGQAGLVSAELAQPQIGFVPAADKPSGNDTIYTDQNMQCVGQIRFGPAGLAQARTLALVVPCAELVQDARADAVVDLALGTTFSAVTPSAAAQTVLTALNSAAPGTPATIDQASLDAASNANC</sequence>
<name>A0ABY6P2M2_9NOCA</name>
<keyword evidence="4" id="KW-1185">Reference proteome</keyword>
<evidence type="ECO:0000313" key="3">
    <source>
        <dbReference type="EMBL" id="UZJ25900.1"/>
    </source>
</evidence>
<evidence type="ECO:0000313" key="4">
    <source>
        <dbReference type="Proteomes" id="UP001164965"/>
    </source>
</evidence>
<protein>
    <submittedName>
        <fullName evidence="3">Envelope integrity protein Cei</fullName>
    </submittedName>
</protein>
<gene>
    <name evidence="3" type="primary">cei</name>
    <name evidence="3" type="ORF">RHODO2019_05555</name>
</gene>
<dbReference type="NCBIfam" id="NF035953">
    <property type="entry name" value="integrity_Cei"/>
    <property type="match status" value="1"/>
</dbReference>
<dbReference type="RefSeq" id="WP_265384004.1">
    <property type="nucleotide sequence ID" value="NZ_CP110615.1"/>
</dbReference>
<organism evidence="3 4">
    <name type="scientific">Rhodococcus antarcticus</name>
    <dbReference type="NCBI Taxonomy" id="2987751"/>
    <lineage>
        <taxon>Bacteria</taxon>
        <taxon>Bacillati</taxon>
        <taxon>Actinomycetota</taxon>
        <taxon>Actinomycetes</taxon>
        <taxon>Mycobacteriales</taxon>
        <taxon>Nocardiaceae</taxon>
        <taxon>Rhodococcus</taxon>
    </lineage>
</organism>
<accession>A0ABY6P2M2</accession>
<dbReference type="Pfam" id="PF13399">
    <property type="entry name" value="LytR_C"/>
    <property type="match status" value="1"/>
</dbReference>
<feature type="transmembrane region" description="Helical" evidence="1">
    <location>
        <begin position="20"/>
        <end position="37"/>
    </location>
</feature>
<proteinExistence type="predicted"/>